<feature type="region of interest" description="Disordered" evidence="1">
    <location>
        <begin position="23"/>
        <end position="45"/>
    </location>
</feature>
<accession>I2NT75</accession>
<dbReference type="Proteomes" id="UP000004473">
    <property type="component" value="Unassembled WGS sequence"/>
</dbReference>
<evidence type="ECO:0000256" key="1">
    <source>
        <dbReference type="SAM" id="MobiDB-lite"/>
    </source>
</evidence>
<protein>
    <submittedName>
        <fullName evidence="2">Uncharacterized protein</fullName>
    </submittedName>
</protein>
<sequence>MRGQIFRQPSWCPVLIFSFPQTTHTKISDDPGMRRSSENKAGGCA</sequence>
<reference evidence="2 3" key="1">
    <citation type="submission" date="2012-04" db="EMBL/GenBank/DDBJ databases">
        <authorList>
            <person name="Harkins D.M."/>
            <person name="Madupu R."/>
            <person name="Durkin A.S."/>
            <person name="Torralba M."/>
            <person name="Methe B."/>
            <person name="Sutton G.G."/>
            <person name="Nelson K.E."/>
        </authorList>
    </citation>
    <scope>NUCLEOTIDE SEQUENCE [LARGE SCALE GENOMIC DNA]</scope>
    <source>
        <strain evidence="2 3">VK64</strain>
    </source>
</reference>
<dbReference type="EMBL" id="AJMT01000088">
    <property type="protein sequence ID" value="EIG29036.1"/>
    <property type="molecule type" value="Genomic_DNA"/>
</dbReference>
<dbReference type="PATRIC" id="fig|1095748.3.peg.1222"/>
<evidence type="ECO:0000313" key="3">
    <source>
        <dbReference type="Proteomes" id="UP000004473"/>
    </source>
</evidence>
<gene>
    <name evidence="2" type="ORF">HMPREF1051_3222</name>
</gene>
<comment type="caution">
    <text evidence="2">The sequence shown here is derived from an EMBL/GenBank/DDBJ whole genome shotgun (WGS) entry which is preliminary data.</text>
</comment>
<dbReference type="AlphaFoldDB" id="I2NT75"/>
<name>I2NT75_NEISI</name>
<feature type="compositionally biased region" description="Basic and acidic residues" evidence="1">
    <location>
        <begin position="26"/>
        <end position="38"/>
    </location>
</feature>
<evidence type="ECO:0000313" key="2">
    <source>
        <dbReference type="EMBL" id="EIG29036.1"/>
    </source>
</evidence>
<proteinExistence type="predicted"/>
<organism evidence="2 3">
    <name type="scientific">Neisseria sicca VK64</name>
    <dbReference type="NCBI Taxonomy" id="1095748"/>
    <lineage>
        <taxon>Bacteria</taxon>
        <taxon>Pseudomonadati</taxon>
        <taxon>Pseudomonadota</taxon>
        <taxon>Betaproteobacteria</taxon>
        <taxon>Neisseriales</taxon>
        <taxon>Neisseriaceae</taxon>
        <taxon>Neisseria</taxon>
    </lineage>
</organism>